<dbReference type="PANTHER" id="PTHR13162:SF8">
    <property type="entry name" value="CCR4-NOT TRANSCRIPTION COMPLEX SUBUNIT 1"/>
    <property type="match status" value="1"/>
</dbReference>
<keyword evidence="4" id="KW-0804">Transcription</keyword>
<dbReference type="STRING" id="947166.A0A1D1W344"/>
<evidence type="ECO:0008006" key="16">
    <source>
        <dbReference type="Google" id="ProtNLM"/>
    </source>
</evidence>
<evidence type="ECO:0000256" key="5">
    <source>
        <dbReference type="ARBA" id="ARBA00023242"/>
    </source>
</evidence>
<dbReference type="GO" id="GO:0005634">
    <property type="term" value="C:nucleus"/>
    <property type="evidence" value="ECO:0007669"/>
    <property type="project" value="UniProtKB-SubCell"/>
</dbReference>
<feature type="domain" description="CCR4-Not complex component Not1 C-terminal" evidence="8">
    <location>
        <begin position="2099"/>
        <end position="2443"/>
    </location>
</feature>
<gene>
    <name evidence="14" type="primary">RvY_16534-1</name>
    <name evidence="14" type="synonym">RvY_16534.1</name>
    <name evidence="14" type="ORF">RvY_16534</name>
</gene>
<name>A0A1D1W344_RAMVA</name>
<evidence type="ECO:0000256" key="7">
    <source>
        <dbReference type="SAM" id="MobiDB-lite"/>
    </source>
</evidence>
<feature type="domain" description="CCR4-NOT transcription complex subunit 1-like NOT1 connector" evidence="13">
    <location>
        <begin position="1685"/>
        <end position="1874"/>
    </location>
</feature>
<dbReference type="InterPro" id="IPR055454">
    <property type="entry name" value="CNOT1-like_NOT1_connector"/>
</dbReference>
<keyword evidence="3" id="KW-0805">Transcription regulation</keyword>
<evidence type="ECO:0000256" key="6">
    <source>
        <dbReference type="ARBA" id="ARBA00025717"/>
    </source>
</evidence>
<reference evidence="14 15" key="1">
    <citation type="journal article" date="2016" name="Nat. Commun.">
        <title>Extremotolerant tardigrade genome and improved radiotolerance of human cultured cells by tardigrade-unique protein.</title>
        <authorList>
            <person name="Hashimoto T."/>
            <person name="Horikawa D.D."/>
            <person name="Saito Y."/>
            <person name="Kuwahara H."/>
            <person name="Kozuka-Hata H."/>
            <person name="Shin-I T."/>
            <person name="Minakuchi Y."/>
            <person name="Ohishi K."/>
            <person name="Motoyama A."/>
            <person name="Aizu T."/>
            <person name="Enomoto A."/>
            <person name="Kondo K."/>
            <person name="Tanaka S."/>
            <person name="Hara Y."/>
            <person name="Koshikawa S."/>
            <person name="Sagara H."/>
            <person name="Miura T."/>
            <person name="Yokobori S."/>
            <person name="Miyagawa K."/>
            <person name="Suzuki Y."/>
            <person name="Kubo T."/>
            <person name="Oyama M."/>
            <person name="Kohara Y."/>
            <person name="Fujiyama A."/>
            <person name="Arakawa K."/>
            <person name="Katayama T."/>
            <person name="Toyoda A."/>
            <person name="Kunieda T."/>
        </authorList>
    </citation>
    <scope>NUCLEOTIDE SEQUENCE [LARGE SCALE GENOMIC DNA]</scope>
    <source>
        <strain evidence="14 15">YOKOZUNA-1</strain>
    </source>
</reference>
<dbReference type="Gene3D" id="1.25.40.790">
    <property type="match status" value="1"/>
</dbReference>
<feature type="domain" description="CCR4-NOT transcription complex subunit 1 HEAT repeat" evidence="12">
    <location>
        <begin position="534"/>
        <end position="689"/>
    </location>
</feature>
<dbReference type="InterPro" id="IPR007196">
    <property type="entry name" value="CCR4-Not_Not1_C"/>
</dbReference>
<dbReference type="GO" id="GO:0000932">
    <property type="term" value="C:P-body"/>
    <property type="evidence" value="ECO:0007669"/>
    <property type="project" value="TreeGrafter"/>
</dbReference>
<evidence type="ECO:0000259" key="13">
    <source>
        <dbReference type="Pfam" id="PF25097"/>
    </source>
</evidence>
<evidence type="ECO:0000259" key="10">
    <source>
        <dbReference type="Pfam" id="PF16415"/>
    </source>
</evidence>
<dbReference type="Gene3D" id="1.25.40.800">
    <property type="match status" value="1"/>
</dbReference>
<organism evidence="14 15">
    <name type="scientific">Ramazzottius varieornatus</name>
    <name type="common">Water bear</name>
    <name type="synonym">Tardigrade</name>
    <dbReference type="NCBI Taxonomy" id="947166"/>
    <lineage>
        <taxon>Eukaryota</taxon>
        <taxon>Metazoa</taxon>
        <taxon>Ecdysozoa</taxon>
        <taxon>Tardigrada</taxon>
        <taxon>Eutardigrada</taxon>
        <taxon>Parachela</taxon>
        <taxon>Hypsibioidea</taxon>
        <taxon>Ramazzottiidae</taxon>
        <taxon>Ramazzottius</taxon>
    </lineage>
</organism>
<evidence type="ECO:0000256" key="3">
    <source>
        <dbReference type="ARBA" id="ARBA00023015"/>
    </source>
</evidence>
<comment type="similarity">
    <text evidence="6">Belongs to the CNOT1 family.</text>
</comment>
<keyword evidence="5" id="KW-0539">Nucleus</keyword>
<dbReference type="InterPro" id="IPR040398">
    <property type="entry name" value="Not1"/>
</dbReference>
<accession>A0A1D1W344</accession>
<keyword evidence="15" id="KW-1185">Reference proteome</keyword>
<dbReference type="InterPro" id="IPR024557">
    <property type="entry name" value="CNOT1_dom_4"/>
</dbReference>
<feature type="compositionally biased region" description="Basic and acidic residues" evidence="7">
    <location>
        <begin position="2483"/>
        <end position="2493"/>
    </location>
</feature>
<dbReference type="GO" id="GO:0000288">
    <property type="term" value="P:nuclear-transcribed mRNA catabolic process, deadenylation-dependent decay"/>
    <property type="evidence" value="ECO:0007669"/>
    <property type="project" value="TreeGrafter"/>
</dbReference>
<evidence type="ECO:0000256" key="1">
    <source>
        <dbReference type="ARBA" id="ARBA00004123"/>
    </source>
</evidence>
<evidence type="ECO:0000259" key="12">
    <source>
        <dbReference type="Pfam" id="PF16418"/>
    </source>
</evidence>
<evidence type="ECO:0000313" key="14">
    <source>
        <dbReference type="EMBL" id="GAV06568.1"/>
    </source>
</evidence>
<keyword evidence="2" id="KW-0678">Repressor</keyword>
<dbReference type="PANTHER" id="PTHR13162">
    <property type="entry name" value="CCR4-NOT TRANSCRIPTION COMPLEX"/>
    <property type="match status" value="1"/>
</dbReference>
<dbReference type="Pfam" id="PF16418">
    <property type="entry name" value="CNOT1_HEAT"/>
    <property type="match status" value="1"/>
</dbReference>
<evidence type="ECO:0000256" key="2">
    <source>
        <dbReference type="ARBA" id="ARBA00022491"/>
    </source>
</evidence>
<dbReference type="Pfam" id="PF25097">
    <property type="entry name" value="ARM_Cnot1"/>
    <property type="match status" value="1"/>
</dbReference>
<comment type="caution">
    <text evidence="14">The sequence shown here is derived from an EMBL/GenBank/DDBJ whole genome shotgun (WGS) entry which is preliminary data.</text>
</comment>
<dbReference type="Pfam" id="PF04054">
    <property type="entry name" value="Not1"/>
    <property type="match status" value="1"/>
</dbReference>
<dbReference type="InterPro" id="IPR038535">
    <property type="entry name" value="CNOT1_TTP_bind_sf"/>
</dbReference>
<dbReference type="GO" id="GO:0060090">
    <property type="term" value="F:molecular adaptor activity"/>
    <property type="evidence" value="ECO:0007669"/>
    <property type="project" value="TreeGrafter"/>
</dbReference>
<dbReference type="Gene3D" id="1.25.40.840">
    <property type="entry name" value="CCR4-NOT transcription complex subunit 1 TTP binding domain"/>
    <property type="match status" value="1"/>
</dbReference>
<feature type="domain" description="CCR4-NOT transcription complex subunit 1 TTP binding" evidence="11">
    <location>
        <begin position="829"/>
        <end position="1009"/>
    </location>
</feature>
<feature type="region of interest" description="Disordered" evidence="7">
    <location>
        <begin position="717"/>
        <end position="739"/>
    </location>
</feature>
<evidence type="ECO:0000259" key="11">
    <source>
        <dbReference type="Pfam" id="PF16417"/>
    </source>
</evidence>
<dbReference type="Pfam" id="PF12842">
    <property type="entry name" value="DUF3819"/>
    <property type="match status" value="1"/>
</dbReference>
<evidence type="ECO:0000313" key="15">
    <source>
        <dbReference type="Proteomes" id="UP000186922"/>
    </source>
</evidence>
<feature type="region of interest" description="Disordered" evidence="7">
    <location>
        <begin position="2463"/>
        <end position="2500"/>
    </location>
</feature>
<dbReference type="Proteomes" id="UP000186922">
    <property type="component" value="Unassembled WGS sequence"/>
</dbReference>
<feature type="domain" description="CCR4-NOT transcription complex subunit 1 CAF1-binding" evidence="10">
    <location>
        <begin position="1066"/>
        <end position="1289"/>
    </location>
</feature>
<evidence type="ECO:0000256" key="4">
    <source>
        <dbReference type="ARBA" id="ARBA00023163"/>
    </source>
</evidence>
<feature type="region of interest" description="Disordered" evidence="7">
    <location>
        <begin position="1305"/>
        <end position="1328"/>
    </location>
</feature>
<dbReference type="Pfam" id="PF16417">
    <property type="entry name" value="CNOT1_TTP_bind"/>
    <property type="match status" value="1"/>
</dbReference>
<dbReference type="GO" id="GO:0030015">
    <property type="term" value="C:CCR4-NOT core complex"/>
    <property type="evidence" value="ECO:0007669"/>
    <property type="project" value="InterPro"/>
</dbReference>
<feature type="domain" description="CCR4-NOT transcription complex subunit 1" evidence="9">
    <location>
        <begin position="1397"/>
        <end position="1542"/>
    </location>
</feature>
<feature type="region of interest" description="Disordered" evidence="7">
    <location>
        <begin position="1037"/>
        <end position="1060"/>
    </location>
</feature>
<dbReference type="Gene3D" id="1.25.40.180">
    <property type="match status" value="1"/>
</dbReference>
<sequence>MNHVDLYVTPALFYIESLVKALSKKSHKAVTQEISTVCAHQGPTAIRHLLQSLFAGIDFSLDPQVIIKNKDFLQALPVQLLIQHVSTLLDVPYFRTILYFCLERPFDLQQEAQFSGNPQLIALCGRIFKLNREQESRLCVLLLKSNISSVRQQALTQIRQKFPDILKGFCDADERLLHDTEKTVFHEHLLLLEPGVKEELADRVTTEQEEEFRQTLKKLYPHSRLLPLQLKPILLGRTYTDPDQYEVSRQLEMSRNAPKVNLDSDHDLLVRLLIEFGFKALESLESCRACFNSFGAEIITPESVARCIGVLASMVPLEELSQEEVETMELDQQVRNTGYYIMWSRGEMKTTRSEAKEKDRRRMENVVTAVCEKCQGLSWREVVYEMDHEGFYVHDRAGLQLVLIGLYRGLHSTQFPIELLYRHWTNSDAQLAWFTQALRNPDVFCFADFACDRADFSVLKNVPDEYRQRDIQVWLCLDLLETLLFLADGGFSQEVLSLMEIPLYRCPDVLLIALLQLSPNSAQVVTSRTRQQLVKLCVQKFLVVHPNSQAVLQYAWTIYPNNKLWAQSLMIDAMADWYISGRYDQTRLARILDVIQDLKALADLLQCDILPFVIDLACLSARREYLKLDKWVSDKMTEHGVKFVTAALKFLERRCPTLITGDALKDEQSLPRNAQLPYDTVAIFLRHLQDSMTHLNIGFETITLIMRYIKNQPAVANRPNPPPNVLQRTAASPPPSATLHSVTEASSLRIAPSETMNPAFSRESAALGPIGSRIRPTPTAFAPGASSTPFSPPPPNVSMGMNLHPETSLLPGPSAFRPPAQVASAAQPTNQAINAASGDLYGMLPEVRKSYEQDVETEVYALFKSMFAGKISLSFLITRMKGWKDSKNERERNLFDCVMRIVYEEHQWLHQYPDKEFEVTAKFFGTLIDNQLMSFMALGIALRQLLEFLRLGPSHRSFRFAVIAMDQFKERLFQYHQYCYQVTTTPYFKDFPPILREYVLAGIKEQKPNPAQIAGLMTPPVTLPSTIPMVDGGPLTRTKMMSPGGDREKNETDSDDSETEADMRIVVPPENIRDKLSFLFNNISMANVKDKVSEFKDLLKGEESEQYLRWISEYIVLKRAGIEHNFHPLYFVFMQTLDMPKLYSFIVRETVKSIRNLLRTEKSADKFNDRTLLKNLGAWMGYMTIAMNRPVRAKDLDMKALIVEAYHKGLNELYYAIPLVTKILSLSNKSRLFGKNNPWIRTILALLGAVHGDPEMKLNLKFEVEVLAKALDLSVQDLGESPLLKNEEYKRWVLQYAQQLYGASAPKIKNRPPDPSQKVLDSGQAQQGALPDHATAADQALAAQIAARAVPLSSADMQPASVFKYHYKDLHPPQFQSTFTKIVFNPDVEIFRMTDTQLRGALRIAVEKTLQEFLMPCVERCLRICVPAALVIARKDFALDGDPERVRQAAIVMVRHLASGLSFATMREILYTSLATMSKTEISKQLRALTPEHQDIVGKACEVFARDNLELCSAFLQKAAAERCIMEVEKNLAEDVRKRSEAKAEGKMWLDEEEAKVQRDRMPASLRVEPNQLRDDVLSVYQHYADSIPGFMTDADNERRTKMAAMRQRQLQEQQQQAMRAGAAGPRVGPLPQEPKEEDFILICDGTAAKLTQYMDMMAGGMGRDNRHLQIMAGLKNKFQDARNVVRASNARAAASEIVIFVVDCLLEGLSPDAMSLPNNQQNEPGVSLEQVVIKFRDACLNILMAFQDPKVLGPSAVVQIVSMTLVEGTGANSGTYANIKASSFETFNLMIRSRLLAVTYLDQKLSQLIDQQPGTRDAIGLAQLLIKTFCVEEKLNGVCGESDLFFTIEALFRYCTRHNDVPFSTHFLMDEVKVDLSPGRRYDQRREAALENSMYAAYLHNSVTTVRDAPEVMAVREKAEHVLREWYTMVNGPHFGPAMHAIEKASDAMPQAMDLVKTAFTRVFQDMRHFLSSDELATRFFKTCIDLCARDCYRMVADPAPGNAAFVQDQMRIKMAPMLDALARLLVLVIRFAADNAPNIKAGWMRDAGIAVSKMLGIIAGVMFSHQDNYDVQFLAYPFHRILYSFFMDLFINEFKFISIQEQIMLGFANFYHTVRPQRLPGFTASWLELVYHRDMIRRINEIPEKKGWEMFVQLIVDNIRFVAPFVRNLNLNRALSIVFRALLRFLYTLLHDYPEVLAEYYCVLVDVIPTNCLNMRNVVLSASPMPIANDDPYSASFKIEAQKGIEFTPPSTITRYHLFLQPVSFRNDLDSYLNSRSPVTFLADLSSRLELPGPKIPGHKYHVQMLNALVLYLGTSAVQTLNNKSIPINSTNVAHSSHMDIIQNLAINFDNEGRYLLVNALVNHLRYPNAHTHYYYCVILHLFRDLSNHQHLQELIARVLLERITSHRPHPWGLVATCTQVMRGQEFGFFEKDFVNFNDDLFKLPIFRVVEGLPTHKMRPYYQESSGGLGSDGTNSADSARSVDGKDEKGMNVESEYE</sequence>
<dbReference type="OrthoDB" id="1933107at2759"/>
<dbReference type="EMBL" id="BDGG01000013">
    <property type="protein sequence ID" value="GAV06568.1"/>
    <property type="molecule type" value="Genomic_DNA"/>
</dbReference>
<dbReference type="GO" id="GO:0017148">
    <property type="term" value="P:negative regulation of translation"/>
    <property type="evidence" value="ECO:0007669"/>
    <property type="project" value="InterPro"/>
</dbReference>
<dbReference type="InterPro" id="IPR032191">
    <property type="entry name" value="CNOT1_CAF1_bind"/>
</dbReference>
<evidence type="ECO:0000259" key="9">
    <source>
        <dbReference type="Pfam" id="PF12842"/>
    </source>
</evidence>
<dbReference type="InterPro" id="IPR032193">
    <property type="entry name" value="CNOT1_TTP_bind"/>
</dbReference>
<proteinExistence type="inferred from homology"/>
<evidence type="ECO:0000259" key="8">
    <source>
        <dbReference type="Pfam" id="PF04054"/>
    </source>
</evidence>
<dbReference type="Pfam" id="PF16415">
    <property type="entry name" value="CNOT1_CAF1_bind"/>
    <property type="match status" value="1"/>
</dbReference>
<dbReference type="InterPro" id="IPR032194">
    <property type="entry name" value="CNOT1_HEAT"/>
</dbReference>
<protein>
    <recommendedName>
        <fullName evidence="16">CCR4-NOT transcription complex subunit 1</fullName>
    </recommendedName>
</protein>
<comment type="subcellular location">
    <subcellularLocation>
        <location evidence="1">Nucleus</location>
    </subcellularLocation>
</comment>